<dbReference type="AlphaFoldDB" id="A0A2V2A5P9"/>
<dbReference type="Proteomes" id="UP000245655">
    <property type="component" value="Unassembled WGS sequence"/>
</dbReference>
<proteinExistence type="predicted"/>
<evidence type="ECO:0000313" key="2">
    <source>
        <dbReference type="Proteomes" id="UP000245655"/>
    </source>
</evidence>
<comment type="caution">
    <text evidence="1">The sequence shown here is derived from an EMBL/GenBank/DDBJ whole genome shotgun (WGS) entry which is preliminary data.</text>
</comment>
<sequence>MLFNNLILLNLFSYIKTLVSEMLAKFAYGLDVRKCQGFFLTLLAT</sequence>
<gene>
    <name evidence="1" type="ORF">C8D84_101152</name>
</gene>
<evidence type="ECO:0000313" key="1">
    <source>
        <dbReference type="EMBL" id="PWK15205.1"/>
    </source>
</evidence>
<name>A0A2V2A5P9_PSYIM</name>
<reference evidence="1 2" key="1">
    <citation type="submission" date="2018-05" db="EMBL/GenBank/DDBJ databases">
        <title>Genomic Encyclopedia of Type Strains, Phase IV (KMG-IV): sequencing the most valuable type-strain genomes for metagenomic binning, comparative biology and taxonomic classification.</title>
        <authorList>
            <person name="Goeker M."/>
        </authorList>
    </citation>
    <scope>NUCLEOTIDE SEQUENCE [LARGE SCALE GENOMIC DNA]</scope>
    <source>
        <strain evidence="1 2">DSM 7229</strain>
    </source>
</reference>
<protein>
    <submittedName>
        <fullName evidence="1">Uncharacterized protein</fullName>
    </submittedName>
</protein>
<accession>A0A2V2A5P9</accession>
<keyword evidence="2" id="KW-1185">Reference proteome</keyword>
<organism evidence="1 2">
    <name type="scientific">Psychrobacter immobilis</name>
    <dbReference type="NCBI Taxonomy" id="498"/>
    <lineage>
        <taxon>Bacteria</taxon>
        <taxon>Pseudomonadati</taxon>
        <taxon>Pseudomonadota</taxon>
        <taxon>Gammaproteobacteria</taxon>
        <taxon>Moraxellales</taxon>
        <taxon>Moraxellaceae</taxon>
        <taxon>Psychrobacter</taxon>
    </lineage>
</organism>
<dbReference type="EMBL" id="QGGM01000001">
    <property type="protein sequence ID" value="PWK15205.1"/>
    <property type="molecule type" value="Genomic_DNA"/>
</dbReference>